<keyword evidence="8" id="KW-1185">Reference proteome</keyword>
<accession>A0ABU6UB94</accession>
<gene>
    <name evidence="7" type="ORF">PIB30_031343</name>
</gene>
<evidence type="ECO:0000256" key="5">
    <source>
        <dbReference type="ARBA" id="ARBA00023242"/>
    </source>
</evidence>
<evidence type="ECO:0000256" key="4">
    <source>
        <dbReference type="ARBA" id="ARBA00023163"/>
    </source>
</evidence>
<keyword evidence="5" id="KW-0539">Nucleus</keyword>
<dbReference type="PROSITE" id="PS50863">
    <property type="entry name" value="B3"/>
    <property type="match status" value="1"/>
</dbReference>
<evidence type="ECO:0000256" key="3">
    <source>
        <dbReference type="ARBA" id="ARBA00023125"/>
    </source>
</evidence>
<evidence type="ECO:0000313" key="8">
    <source>
        <dbReference type="Proteomes" id="UP001341840"/>
    </source>
</evidence>
<dbReference type="InterPro" id="IPR003340">
    <property type="entry name" value="B3_DNA-bd"/>
</dbReference>
<reference evidence="7 8" key="1">
    <citation type="journal article" date="2023" name="Plants (Basel)">
        <title>Bridging the Gap: Combining Genomics and Transcriptomics Approaches to Understand Stylosanthes scabra, an Orphan Legume from the Brazilian Caatinga.</title>
        <authorList>
            <person name="Ferreira-Neto J.R.C."/>
            <person name="da Silva M.D."/>
            <person name="Binneck E."/>
            <person name="de Melo N.F."/>
            <person name="da Silva R.H."/>
            <person name="de Melo A.L.T.M."/>
            <person name="Pandolfi V."/>
            <person name="Bustamante F.O."/>
            <person name="Brasileiro-Vidal A.C."/>
            <person name="Benko-Iseppon A.M."/>
        </authorList>
    </citation>
    <scope>NUCLEOTIDE SEQUENCE [LARGE SCALE GENOMIC DNA]</scope>
    <source>
        <tissue evidence="7">Leaves</tissue>
    </source>
</reference>
<dbReference type="InterPro" id="IPR015300">
    <property type="entry name" value="DNA-bd_pseudobarrel_sf"/>
</dbReference>
<comment type="subcellular location">
    <subcellularLocation>
        <location evidence="1">Nucleus</location>
    </subcellularLocation>
</comment>
<proteinExistence type="predicted"/>
<keyword evidence="2" id="KW-0805">Transcription regulation</keyword>
<evidence type="ECO:0000259" key="6">
    <source>
        <dbReference type="PROSITE" id="PS50863"/>
    </source>
</evidence>
<keyword evidence="3" id="KW-0238">DNA-binding</keyword>
<evidence type="ECO:0000256" key="2">
    <source>
        <dbReference type="ARBA" id="ARBA00023015"/>
    </source>
</evidence>
<sequence length="83" mass="9384">MVLPSIFSKRAFPTMPSSVNAISEACRPVCIGLRWNKHRNYQLLVTKGWKDYAGKNGFKYGLVVKFSVSVGDQSVMYAYEAKF</sequence>
<comment type="caution">
    <text evidence="7">The sequence shown here is derived from an EMBL/GenBank/DDBJ whole genome shotgun (WGS) entry which is preliminary data.</text>
</comment>
<dbReference type="SUPFAM" id="SSF101936">
    <property type="entry name" value="DNA-binding pseudobarrel domain"/>
    <property type="match status" value="1"/>
</dbReference>
<evidence type="ECO:0000256" key="1">
    <source>
        <dbReference type="ARBA" id="ARBA00004123"/>
    </source>
</evidence>
<organism evidence="7 8">
    <name type="scientific">Stylosanthes scabra</name>
    <dbReference type="NCBI Taxonomy" id="79078"/>
    <lineage>
        <taxon>Eukaryota</taxon>
        <taxon>Viridiplantae</taxon>
        <taxon>Streptophyta</taxon>
        <taxon>Embryophyta</taxon>
        <taxon>Tracheophyta</taxon>
        <taxon>Spermatophyta</taxon>
        <taxon>Magnoliopsida</taxon>
        <taxon>eudicotyledons</taxon>
        <taxon>Gunneridae</taxon>
        <taxon>Pentapetalae</taxon>
        <taxon>rosids</taxon>
        <taxon>fabids</taxon>
        <taxon>Fabales</taxon>
        <taxon>Fabaceae</taxon>
        <taxon>Papilionoideae</taxon>
        <taxon>50 kb inversion clade</taxon>
        <taxon>dalbergioids sensu lato</taxon>
        <taxon>Dalbergieae</taxon>
        <taxon>Pterocarpus clade</taxon>
        <taxon>Stylosanthes</taxon>
    </lineage>
</organism>
<dbReference type="EMBL" id="JASCZI010120963">
    <property type="protein sequence ID" value="MED6158286.1"/>
    <property type="molecule type" value="Genomic_DNA"/>
</dbReference>
<feature type="domain" description="TF-B3" evidence="6">
    <location>
        <begin position="1"/>
        <end position="83"/>
    </location>
</feature>
<protein>
    <recommendedName>
        <fullName evidence="6">TF-B3 domain-containing protein</fullName>
    </recommendedName>
</protein>
<dbReference type="Proteomes" id="UP001341840">
    <property type="component" value="Unassembled WGS sequence"/>
</dbReference>
<name>A0ABU6UB94_9FABA</name>
<evidence type="ECO:0000313" key="7">
    <source>
        <dbReference type="EMBL" id="MED6158286.1"/>
    </source>
</evidence>
<keyword evidence="4" id="KW-0804">Transcription</keyword>